<gene>
    <name evidence="2" type="ORF">AAFF_G00057110</name>
</gene>
<evidence type="ECO:0000256" key="1">
    <source>
        <dbReference type="SAM" id="MobiDB-lite"/>
    </source>
</evidence>
<dbReference type="AlphaFoldDB" id="A0AAD7S0K0"/>
<feature type="compositionally biased region" description="Polar residues" evidence="1">
    <location>
        <begin position="11"/>
        <end position="20"/>
    </location>
</feature>
<dbReference type="EMBL" id="JAINUG010000133">
    <property type="protein sequence ID" value="KAJ8393796.1"/>
    <property type="molecule type" value="Genomic_DNA"/>
</dbReference>
<comment type="caution">
    <text evidence="2">The sequence shown here is derived from an EMBL/GenBank/DDBJ whole genome shotgun (WGS) entry which is preliminary data.</text>
</comment>
<accession>A0AAD7S0K0</accession>
<reference evidence="2" key="1">
    <citation type="journal article" date="2023" name="Science">
        <title>Genome structures resolve the early diversification of teleost fishes.</title>
        <authorList>
            <person name="Parey E."/>
            <person name="Louis A."/>
            <person name="Montfort J."/>
            <person name="Bouchez O."/>
            <person name="Roques C."/>
            <person name="Iampietro C."/>
            <person name="Lluch J."/>
            <person name="Castinel A."/>
            <person name="Donnadieu C."/>
            <person name="Desvignes T."/>
            <person name="Floi Bucao C."/>
            <person name="Jouanno E."/>
            <person name="Wen M."/>
            <person name="Mejri S."/>
            <person name="Dirks R."/>
            <person name="Jansen H."/>
            <person name="Henkel C."/>
            <person name="Chen W.J."/>
            <person name="Zahm M."/>
            <person name="Cabau C."/>
            <person name="Klopp C."/>
            <person name="Thompson A.W."/>
            <person name="Robinson-Rechavi M."/>
            <person name="Braasch I."/>
            <person name="Lecointre G."/>
            <person name="Bobe J."/>
            <person name="Postlethwait J.H."/>
            <person name="Berthelot C."/>
            <person name="Roest Crollius H."/>
            <person name="Guiguen Y."/>
        </authorList>
    </citation>
    <scope>NUCLEOTIDE SEQUENCE</scope>
    <source>
        <strain evidence="2">NC1722</strain>
    </source>
</reference>
<organism evidence="2 3">
    <name type="scientific">Aldrovandia affinis</name>
    <dbReference type="NCBI Taxonomy" id="143900"/>
    <lineage>
        <taxon>Eukaryota</taxon>
        <taxon>Metazoa</taxon>
        <taxon>Chordata</taxon>
        <taxon>Craniata</taxon>
        <taxon>Vertebrata</taxon>
        <taxon>Euteleostomi</taxon>
        <taxon>Actinopterygii</taxon>
        <taxon>Neopterygii</taxon>
        <taxon>Teleostei</taxon>
        <taxon>Notacanthiformes</taxon>
        <taxon>Halosauridae</taxon>
        <taxon>Aldrovandia</taxon>
    </lineage>
</organism>
<dbReference type="Proteomes" id="UP001221898">
    <property type="component" value="Unassembled WGS sequence"/>
</dbReference>
<proteinExistence type="predicted"/>
<name>A0AAD7S0K0_9TELE</name>
<evidence type="ECO:0000313" key="3">
    <source>
        <dbReference type="Proteomes" id="UP001221898"/>
    </source>
</evidence>
<feature type="region of interest" description="Disordered" evidence="1">
    <location>
        <begin position="1"/>
        <end position="25"/>
    </location>
</feature>
<evidence type="ECO:0000313" key="2">
    <source>
        <dbReference type="EMBL" id="KAJ8393796.1"/>
    </source>
</evidence>
<protein>
    <submittedName>
        <fullName evidence="2">Uncharacterized protein</fullName>
    </submittedName>
</protein>
<sequence length="113" mass="11809">MALGRRGEMVSVSSSRTSNGMGRLDVFDSSIPVPGQVPRGAMGSDTQPRGETVTEAVDFTVARRAGVRLDQRKPGPVSNVRGVSGRLLLGTESSALSVREKGAFRSAAHGLSL</sequence>
<keyword evidence="3" id="KW-1185">Reference proteome</keyword>